<protein>
    <submittedName>
        <fullName evidence="1">Uncharacterized protein</fullName>
    </submittedName>
</protein>
<reference evidence="1 2" key="1">
    <citation type="submission" date="2020-08" db="EMBL/GenBank/DDBJ databases">
        <title>Dyella sp. G9 isolated from forest soil.</title>
        <authorList>
            <person name="Fu J."/>
            <person name="Qiu L."/>
        </authorList>
    </citation>
    <scope>NUCLEOTIDE SEQUENCE [LARGE SCALE GENOMIC DNA]</scope>
    <source>
        <strain evidence="1 2">G9</strain>
    </source>
</reference>
<dbReference type="AlphaFoldDB" id="A0A7G8Q666"/>
<gene>
    <name evidence="1" type="ORF">H8F01_03705</name>
</gene>
<dbReference type="RefSeq" id="WP_187057731.1">
    <property type="nucleotide sequence ID" value="NZ_CP060412.1"/>
</dbReference>
<dbReference type="Proteomes" id="UP000515873">
    <property type="component" value="Chromosome"/>
</dbReference>
<proteinExistence type="predicted"/>
<keyword evidence="2" id="KW-1185">Reference proteome</keyword>
<sequence length="122" mass="12935">MLGRTHPVISALSIARALHELATDAVNDGLFAAPMAATMSRAAREAASSLGLFIVARGPDVTHKIGKALDDARVDLEALAELADMVCTYDLTPANTVHLALAMRYTSEQTVNRLMLAESSLT</sequence>
<dbReference type="KEGG" id="dtl:H8F01_03705"/>
<name>A0A7G8Q666_9GAMM</name>
<evidence type="ECO:0000313" key="2">
    <source>
        <dbReference type="Proteomes" id="UP000515873"/>
    </source>
</evidence>
<organism evidence="1 2">
    <name type="scientific">Dyella telluris</name>
    <dbReference type="NCBI Taxonomy" id="2763498"/>
    <lineage>
        <taxon>Bacteria</taxon>
        <taxon>Pseudomonadati</taxon>
        <taxon>Pseudomonadota</taxon>
        <taxon>Gammaproteobacteria</taxon>
        <taxon>Lysobacterales</taxon>
        <taxon>Rhodanobacteraceae</taxon>
        <taxon>Dyella</taxon>
    </lineage>
</organism>
<dbReference type="EMBL" id="CP060412">
    <property type="protein sequence ID" value="QNK02274.1"/>
    <property type="molecule type" value="Genomic_DNA"/>
</dbReference>
<evidence type="ECO:0000313" key="1">
    <source>
        <dbReference type="EMBL" id="QNK02274.1"/>
    </source>
</evidence>
<accession>A0A7G8Q666</accession>